<feature type="region of interest" description="Disordered" evidence="2">
    <location>
        <begin position="182"/>
        <end position="212"/>
    </location>
</feature>
<dbReference type="AlphaFoldDB" id="A0A016XLK3"/>
<protein>
    <submittedName>
        <fullName evidence="3">Uncharacterized protein</fullName>
    </submittedName>
</protein>
<accession>A0A016XLK3</accession>
<comment type="caution">
    <text evidence="3">The sequence shown here is derived from an EMBL/GenBank/DDBJ whole genome shotgun (WGS) entry which is preliminary data.</text>
</comment>
<name>A0A016XLK3_9BURK</name>
<dbReference type="EMBL" id="JEMG01000001">
    <property type="protein sequence ID" value="EYC52974.1"/>
    <property type="molecule type" value="Genomic_DNA"/>
</dbReference>
<evidence type="ECO:0000256" key="1">
    <source>
        <dbReference type="SAM" id="Coils"/>
    </source>
</evidence>
<feature type="coiled-coil region" evidence="1">
    <location>
        <begin position="136"/>
        <end position="174"/>
    </location>
</feature>
<evidence type="ECO:0000256" key="2">
    <source>
        <dbReference type="SAM" id="MobiDB-lite"/>
    </source>
</evidence>
<dbReference type="RefSeq" id="WP_051509937.1">
    <property type="nucleotide sequence ID" value="NZ_JEMG01000001.1"/>
</dbReference>
<keyword evidence="1" id="KW-0175">Coiled coil</keyword>
<dbReference type="Proteomes" id="UP000023268">
    <property type="component" value="Unassembled WGS sequence"/>
</dbReference>
<gene>
    <name evidence="3" type="ORF">AZ34_15925</name>
</gene>
<organism evidence="3 4">
    <name type="scientific">Hylemonella gracilis str. Niagara R</name>
    <dbReference type="NCBI Taxonomy" id="1458275"/>
    <lineage>
        <taxon>Bacteria</taxon>
        <taxon>Pseudomonadati</taxon>
        <taxon>Pseudomonadota</taxon>
        <taxon>Betaproteobacteria</taxon>
        <taxon>Burkholderiales</taxon>
        <taxon>Comamonadaceae</taxon>
        <taxon>Hylemonella</taxon>
    </lineage>
</organism>
<evidence type="ECO:0000313" key="4">
    <source>
        <dbReference type="Proteomes" id="UP000023268"/>
    </source>
</evidence>
<sequence length="212" mass="22286">MTFAFHPLRLFCLPCARLAPARPLAVGLAAVVLSQLAGCAAQLWPPSGWSLSVDLPFVNQQPITHTAVNTNAPPVSADPQELGTAVEALDYAVALCSLTPEALGAEIERLKAMAAQNGQTALRAQQLAFAQLLAALHAQQQDLQASNAQQAQLLREHQKRIEQLNGQIAAMRAVEDSLPLASPVPSSRITTGPVPVVPAPQHSTPNQAGPSP</sequence>
<dbReference type="STRING" id="1458275.AZ34_15925"/>
<feature type="compositionally biased region" description="Polar residues" evidence="2">
    <location>
        <begin position="201"/>
        <end position="212"/>
    </location>
</feature>
<evidence type="ECO:0000313" key="3">
    <source>
        <dbReference type="EMBL" id="EYC52974.1"/>
    </source>
</evidence>
<reference evidence="3 4" key="1">
    <citation type="submission" date="2014-02" db="EMBL/GenBank/DDBJ databases">
        <title>Draft Genome of Hylemonella gracilis isolated from the Niagara River.</title>
        <authorList>
            <person name="Pawlowski D.R."/>
            <person name="Koudelka G.B."/>
        </authorList>
    </citation>
    <scope>NUCLEOTIDE SEQUENCE [LARGE SCALE GENOMIC DNA]</scope>
    <source>
        <strain evidence="3 4">Niagara R</strain>
    </source>
</reference>
<dbReference type="OrthoDB" id="8912402at2"/>
<proteinExistence type="predicted"/>